<dbReference type="EMBL" id="JANEYF010001027">
    <property type="protein sequence ID" value="KAJ8966339.1"/>
    <property type="molecule type" value="Genomic_DNA"/>
</dbReference>
<protein>
    <submittedName>
        <fullName evidence="1">Uncharacterized protein</fullName>
    </submittedName>
</protein>
<organism evidence="1 2">
    <name type="scientific">Rhamnusium bicolor</name>
    <dbReference type="NCBI Taxonomy" id="1586634"/>
    <lineage>
        <taxon>Eukaryota</taxon>
        <taxon>Metazoa</taxon>
        <taxon>Ecdysozoa</taxon>
        <taxon>Arthropoda</taxon>
        <taxon>Hexapoda</taxon>
        <taxon>Insecta</taxon>
        <taxon>Pterygota</taxon>
        <taxon>Neoptera</taxon>
        <taxon>Endopterygota</taxon>
        <taxon>Coleoptera</taxon>
        <taxon>Polyphaga</taxon>
        <taxon>Cucujiformia</taxon>
        <taxon>Chrysomeloidea</taxon>
        <taxon>Cerambycidae</taxon>
        <taxon>Lepturinae</taxon>
        <taxon>Rhagiini</taxon>
        <taxon>Rhamnusium</taxon>
    </lineage>
</organism>
<comment type="caution">
    <text evidence="1">The sequence shown here is derived from an EMBL/GenBank/DDBJ whole genome shotgun (WGS) entry which is preliminary data.</text>
</comment>
<gene>
    <name evidence="1" type="ORF">NQ314_003607</name>
</gene>
<dbReference type="Proteomes" id="UP001162156">
    <property type="component" value="Unassembled WGS sequence"/>
</dbReference>
<sequence length="98" mass="11581">MVLGIGYLSHLLHDKYKYSVLGIECSAEYINLAYKNQKKFYPNSEGHVNFIEHYIDGNSHDQIKLLTQKYFQKNSRKYLYSWPACLRRSKHNNSGFIC</sequence>
<dbReference type="InterPro" id="IPR029063">
    <property type="entry name" value="SAM-dependent_MTases_sf"/>
</dbReference>
<dbReference type="AlphaFoldDB" id="A0AAV8ZPE5"/>
<keyword evidence="2" id="KW-1185">Reference proteome</keyword>
<evidence type="ECO:0000313" key="1">
    <source>
        <dbReference type="EMBL" id="KAJ8966339.1"/>
    </source>
</evidence>
<accession>A0AAV8ZPE5</accession>
<name>A0AAV8ZPE5_9CUCU</name>
<dbReference type="SUPFAM" id="SSF53335">
    <property type="entry name" value="S-adenosyl-L-methionine-dependent methyltransferases"/>
    <property type="match status" value="1"/>
</dbReference>
<proteinExistence type="predicted"/>
<evidence type="ECO:0000313" key="2">
    <source>
        <dbReference type="Proteomes" id="UP001162156"/>
    </source>
</evidence>
<reference evidence="1" key="1">
    <citation type="journal article" date="2023" name="Insect Mol. Biol.">
        <title>Genome sequencing provides insights into the evolution of gene families encoding plant cell wall-degrading enzymes in longhorned beetles.</title>
        <authorList>
            <person name="Shin N.R."/>
            <person name="Okamura Y."/>
            <person name="Kirsch R."/>
            <person name="Pauchet Y."/>
        </authorList>
    </citation>
    <scope>NUCLEOTIDE SEQUENCE</scope>
    <source>
        <strain evidence="1">RBIC_L_NR</strain>
    </source>
</reference>